<dbReference type="InterPro" id="IPR006976">
    <property type="entry name" value="VanZ-like"/>
</dbReference>
<evidence type="ECO:0000313" key="3">
    <source>
        <dbReference type="EMBL" id="MBZ9611973.1"/>
    </source>
</evidence>
<feature type="transmembrane region" description="Helical" evidence="1">
    <location>
        <begin position="92"/>
        <end position="109"/>
    </location>
</feature>
<evidence type="ECO:0000313" key="4">
    <source>
        <dbReference type="Proteomes" id="UP000663814"/>
    </source>
</evidence>
<keyword evidence="1" id="KW-1133">Transmembrane helix</keyword>
<dbReference type="EMBL" id="JAERPS020000003">
    <property type="protein sequence ID" value="MBZ9611973.1"/>
    <property type="molecule type" value="Genomic_DNA"/>
</dbReference>
<protein>
    <submittedName>
        <fullName evidence="3">VanZ family protein</fullName>
    </submittedName>
</protein>
<dbReference type="PANTHER" id="PTHR28008:SF1">
    <property type="entry name" value="DOMAIN PROTEIN, PUTATIVE (AFU_ORTHOLOGUE AFUA_3G10980)-RELATED"/>
    <property type="match status" value="1"/>
</dbReference>
<evidence type="ECO:0000259" key="2">
    <source>
        <dbReference type="Pfam" id="PF04892"/>
    </source>
</evidence>
<reference evidence="3 4" key="1">
    <citation type="submission" date="2021-08" db="EMBL/GenBank/DDBJ databases">
        <title>Rheinheimera aquimaris sp. nov., isolated from seawater of the East Sea in Korea.</title>
        <authorList>
            <person name="Kim K.H."/>
            <person name="Wenting R."/>
            <person name="Kim K.R."/>
            <person name="Jeon C.O."/>
        </authorList>
    </citation>
    <scope>NUCLEOTIDE SEQUENCE [LARGE SCALE GENOMIC DNA]</scope>
    <source>
        <strain evidence="3 4">MA-13</strain>
    </source>
</reference>
<gene>
    <name evidence="3" type="ORF">I4W93_010230</name>
</gene>
<proteinExistence type="predicted"/>
<organism evidence="3 4">
    <name type="scientific">Rheinheimera maricola</name>
    <dbReference type="NCBI Taxonomy" id="2793282"/>
    <lineage>
        <taxon>Bacteria</taxon>
        <taxon>Pseudomonadati</taxon>
        <taxon>Pseudomonadota</taxon>
        <taxon>Gammaproteobacteria</taxon>
        <taxon>Chromatiales</taxon>
        <taxon>Chromatiaceae</taxon>
        <taxon>Rheinheimera</taxon>
    </lineage>
</organism>
<dbReference type="Pfam" id="PF04892">
    <property type="entry name" value="VanZ"/>
    <property type="match status" value="1"/>
</dbReference>
<keyword evidence="1" id="KW-0472">Membrane</keyword>
<accession>A0ABS7X8V5</accession>
<dbReference type="NCBIfam" id="NF037970">
    <property type="entry name" value="vanZ_1"/>
    <property type="match status" value="1"/>
</dbReference>
<comment type="caution">
    <text evidence="3">The sequence shown here is derived from an EMBL/GenBank/DDBJ whole genome shotgun (WGS) entry which is preliminary data.</text>
</comment>
<feature type="domain" description="VanZ-like" evidence="2">
    <location>
        <begin position="34"/>
        <end position="106"/>
    </location>
</feature>
<keyword evidence="1" id="KW-0812">Transmembrane</keyword>
<evidence type="ECO:0000256" key="1">
    <source>
        <dbReference type="SAM" id="Phobius"/>
    </source>
</evidence>
<dbReference type="RefSeq" id="WP_205311018.1">
    <property type="nucleotide sequence ID" value="NZ_JAERPS020000003.1"/>
</dbReference>
<keyword evidence="4" id="KW-1185">Reference proteome</keyword>
<feature type="transmembrane region" description="Helical" evidence="1">
    <location>
        <begin position="33"/>
        <end position="54"/>
    </location>
</feature>
<sequence length="118" mass="13386">MSQGFYRFVCLLCFLLATAGFLAELSGYRIGHGIAHLDKVAHFGIFAILTLLLWKGFKLRPALAFLLLGSYGGAIELAQHNFTRRNGDWWDLLADIGGVVSFYLLRAVWHKFRPRSQR</sequence>
<dbReference type="Proteomes" id="UP000663814">
    <property type="component" value="Unassembled WGS sequence"/>
</dbReference>
<dbReference type="PANTHER" id="PTHR28008">
    <property type="entry name" value="DOMAIN PROTEIN, PUTATIVE (AFU_ORTHOLOGUE AFUA_3G10980)-RELATED"/>
    <property type="match status" value="1"/>
</dbReference>
<name>A0ABS7X8V5_9GAMM</name>